<organism evidence="2 3">
    <name type="scientific">Cyanidiococcus yangmingshanensis</name>
    <dbReference type="NCBI Taxonomy" id="2690220"/>
    <lineage>
        <taxon>Eukaryota</taxon>
        <taxon>Rhodophyta</taxon>
        <taxon>Bangiophyceae</taxon>
        <taxon>Cyanidiales</taxon>
        <taxon>Cyanidiaceae</taxon>
        <taxon>Cyanidiococcus</taxon>
    </lineage>
</organism>
<evidence type="ECO:0000313" key="3">
    <source>
        <dbReference type="Proteomes" id="UP000530660"/>
    </source>
</evidence>
<evidence type="ECO:0000256" key="1">
    <source>
        <dbReference type="ARBA" id="ARBA00010574"/>
    </source>
</evidence>
<dbReference type="PANTHER" id="PTHR21043:SF0">
    <property type="entry name" value="MITOCHONDRIAL ASSEMBLY OF RIBOSOMAL LARGE SUBUNIT PROTEIN 1"/>
    <property type="match status" value="1"/>
</dbReference>
<dbReference type="InterPro" id="IPR043519">
    <property type="entry name" value="NT_sf"/>
</dbReference>
<dbReference type="GO" id="GO:0090071">
    <property type="term" value="P:negative regulation of ribosome biogenesis"/>
    <property type="evidence" value="ECO:0007669"/>
    <property type="project" value="TreeGrafter"/>
</dbReference>
<dbReference type="Gene3D" id="3.30.460.10">
    <property type="entry name" value="Beta Polymerase, domain 2"/>
    <property type="match status" value="1"/>
</dbReference>
<dbReference type="PANTHER" id="PTHR21043">
    <property type="entry name" value="IOJAP SUPERFAMILY ORTHOLOG"/>
    <property type="match status" value="1"/>
</dbReference>
<evidence type="ECO:0000313" key="2">
    <source>
        <dbReference type="EMBL" id="KAF6002185.1"/>
    </source>
</evidence>
<dbReference type="SUPFAM" id="SSF81301">
    <property type="entry name" value="Nucleotidyltransferase"/>
    <property type="match status" value="1"/>
</dbReference>
<protein>
    <submittedName>
        <fullName evidence="2">Mitochondrial assembly of ribosomal large subunit 1</fullName>
    </submittedName>
</protein>
<dbReference type="GO" id="GO:0043023">
    <property type="term" value="F:ribosomal large subunit binding"/>
    <property type="evidence" value="ECO:0007669"/>
    <property type="project" value="TreeGrafter"/>
</dbReference>
<dbReference type="NCBIfam" id="TIGR00090">
    <property type="entry name" value="rsfS_iojap_ybeB"/>
    <property type="match status" value="1"/>
</dbReference>
<dbReference type="InterPro" id="IPR004394">
    <property type="entry name" value="Iojap/RsfS/C7orf30"/>
</dbReference>
<dbReference type="GO" id="GO:0017148">
    <property type="term" value="P:negative regulation of translation"/>
    <property type="evidence" value="ECO:0007669"/>
    <property type="project" value="TreeGrafter"/>
</dbReference>
<dbReference type="EMBL" id="VWRR01000011">
    <property type="protein sequence ID" value="KAF6002185.1"/>
    <property type="molecule type" value="Genomic_DNA"/>
</dbReference>
<dbReference type="HAMAP" id="MF_01477">
    <property type="entry name" value="Iojap_RsfS"/>
    <property type="match status" value="1"/>
</dbReference>
<dbReference type="OrthoDB" id="21330at2759"/>
<name>A0A7J7IGF1_9RHOD</name>
<dbReference type="Proteomes" id="UP000530660">
    <property type="component" value="Unassembled WGS sequence"/>
</dbReference>
<comment type="caution">
    <text evidence="2">The sequence shown here is derived from an EMBL/GenBank/DDBJ whole genome shotgun (WGS) entry which is preliminary data.</text>
</comment>
<keyword evidence="3" id="KW-1185">Reference proteome</keyword>
<dbReference type="AlphaFoldDB" id="A0A7J7IGF1"/>
<sequence>MSLKFCKSVVASFSSVAVSLKQVPVPSARLSERFQILSEGCCRDLRPFFYGRVAEGWVNKRLLVGMAKSRTSIHQGVLSSVSKGSVVLRLRPQRSHWTAHAAFSSAARKFEDLSVDSGELQLVGPEKVPLPEVRGDLPSVPEVAHWLEEEQALNVVVLDVSEKASFTDTFIIATGFTTNHIIHMADSIQRRLVERNVTVEGEDPFIEGRESDDWMLIDLGSYIVHIMTPAARERYDLEGLWQGVDDNDEGSR</sequence>
<gene>
    <name evidence="2" type="primary">MALSU1</name>
    <name evidence="2" type="ORF">F1559_002059</name>
</gene>
<accession>A0A7J7IGF1</accession>
<reference evidence="2 3" key="1">
    <citation type="journal article" date="2020" name="J. Phycol.">
        <title>Comparative genome analysis reveals Cyanidiococcus gen. nov., a new extremophilic red algal genus sister to Cyanidioschyzon (Cyanidioschyzonaceae, Rhodophyta).</title>
        <authorList>
            <person name="Liu S.-L."/>
            <person name="Chiang Y.-R."/>
            <person name="Yoon H.S."/>
            <person name="Fu H.-Y."/>
        </authorList>
    </citation>
    <scope>NUCLEOTIDE SEQUENCE [LARGE SCALE GENOMIC DNA]</scope>
    <source>
        <strain evidence="2 3">THAL066</strain>
    </source>
</reference>
<proteinExistence type="inferred from homology"/>
<comment type="similarity">
    <text evidence="1">Belongs to the Iojap/RsfS family.</text>
</comment>
<dbReference type="Pfam" id="PF02410">
    <property type="entry name" value="RsfS"/>
    <property type="match status" value="1"/>
</dbReference>